<organism evidence="2">
    <name type="scientific">Anopheles funestus</name>
    <name type="common">African malaria mosquito</name>
    <dbReference type="NCBI Taxonomy" id="62324"/>
    <lineage>
        <taxon>Eukaryota</taxon>
        <taxon>Metazoa</taxon>
        <taxon>Ecdysozoa</taxon>
        <taxon>Arthropoda</taxon>
        <taxon>Hexapoda</taxon>
        <taxon>Insecta</taxon>
        <taxon>Pterygota</taxon>
        <taxon>Neoptera</taxon>
        <taxon>Endopterygota</taxon>
        <taxon>Diptera</taxon>
        <taxon>Nematocera</taxon>
        <taxon>Culicoidea</taxon>
        <taxon>Culicidae</taxon>
        <taxon>Anophelinae</taxon>
        <taxon>Anopheles</taxon>
    </lineage>
</organism>
<name>A0A4Y0BES2_ANOFN</name>
<evidence type="ECO:0000313" key="2">
    <source>
        <dbReference type="EnsemblMetazoa" id="AFUN018904-PA"/>
    </source>
</evidence>
<dbReference type="VEuPathDB" id="VectorBase:AFUN018904"/>
<dbReference type="AlphaFoldDB" id="A0A4Y0BES2"/>
<sequence length="111" mass="12385">MKSRKYDTRANTFGIGPEQPEAADPNDTRPIWRLLPPSWTVSGPPESPLHDERPPSVVWQTFWGCTWVVLQCTLQSALVIIGLLVYRTTGEVEPVSVVRPNPDTVPIIPPN</sequence>
<evidence type="ECO:0000256" key="1">
    <source>
        <dbReference type="SAM" id="MobiDB-lite"/>
    </source>
</evidence>
<protein>
    <submittedName>
        <fullName evidence="2">Uncharacterized protein</fullName>
    </submittedName>
</protein>
<accession>A0A4Y0BES2</accession>
<dbReference type="EnsemblMetazoa" id="AFUN018904-RA">
    <property type="protein sequence ID" value="AFUN018904-PA"/>
    <property type="gene ID" value="AFUN018904"/>
</dbReference>
<reference evidence="2" key="1">
    <citation type="submission" date="2020-05" db="UniProtKB">
        <authorList>
            <consortium name="EnsemblMetazoa"/>
        </authorList>
    </citation>
    <scope>IDENTIFICATION</scope>
    <source>
        <strain evidence="2">FUMOZ</strain>
    </source>
</reference>
<feature type="region of interest" description="Disordered" evidence="1">
    <location>
        <begin position="1"/>
        <end position="29"/>
    </location>
</feature>
<proteinExistence type="predicted"/>